<keyword evidence="3" id="KW-0813">Transport</keyword>
<dbReference type="InterPro" id="IPR000568">
    <property type="entry name" value="ATP_synth_F0_asu"/>
</dbReference>
<feature type="transmembrane region" description="Helical" evidence="12">
    <location>
        <begin position="189"/>
        <end position="220"/>
    </location>
</feature>
<evidence type="ECO:0000313" key="13">
    <source>
        <dbReference type="EMBL" id="QIG86772.1"/>
    </source>
</evidence>
<dbReference type="PROSITE" id="PS00449">
    <property type="entry name" value="ATPASE_A"/>
    <property type="match status" value="1"/>
</dbReference>
<evidence type="ECO:0000256" key="6">
    <source>
        <dbReference type="ARBA" id="ARBA00022781"/>
    </source>
</evidence>
<dbReference type="PRINTS" id="PR00123">
    <property type="entry name" value="ATPASEA"/>
</dbReference>
<reference evidence="14" key="2">
    <citation type="submission" date="2021-04" db="EMBL/GenBank/DDBJ databases">
        <authorList>
            <person name="Zhang X."/>
        </authorList>
    </citation>
    <scope>NUCLEOTIDE SEQUENCE</scope>
</reference>
<keyword evidence="5 12" id="KW-0812">Transmembrane</keyword>
<evidence type="ECO:0000256" key="12">
    <source>
        <dbReference type="SAM" id="Phobius"/>
    </source>
</evidence>
<dbReference type="InterPro" id="IPR023011">
    <property type="entry name" value="ATP_synth_F0_asu_AS"/>
</dbReference>
<dbReference type="PANTHER" id="PTHR11410">
    <property type="entry name" value="ATP SYNTHASE SUBUNIT A"/>
    <property type="match status" value="1"/>
</dbReference>
<evidence type="ECO:0000256" key="5">
    <source>
        <dbReference type="ARBA" id="ARBA00022692"/>
    </source>
</evidence>
<dbReference type="GO" id="GO:0005743">
    <property type="term" value="C:mitochondrial inner membrane"/>
    <property type="evidence" value="ECO:0007669"/>
    <property type="project" value="UniProtKB-SubCell"/>
</dbReference>
<keyword evidence="13" id="KW-0496">Mitochondrion</keyword>
<feature type="transmembrane region" description="Helical" evidence="12">
    <location>
        <begin position="127"/>
        <end position="147"/>
    </location>
</feature>
<evidence type="ECO:0000256" key="3">
    <source>
        <dbReference type="ARBA" id="ARBA00022448"/>
    </source>
</evidence>
<comment type="similarity">
    <text evidence="2">Belongs to the ATPase A chain family.</text>
</comment>
<accession>A0A6G6YB99</accession>
<dbReference type="NCBIfam" id="TIGR01131">
    <property type="entry name" value="ATP_synt_6_or_A"/>
    <property type="match status" value="1"/>
</dbReference>
<keyword evidence="4" id="KW-0138">CF(0)</keyword>
<evidence type="ECO:0000256" key="2">
    <source>
        <dbReference type="ARBA" id="ARBA00006810"/>
    </source>
</evidence>
<dbReference type="GO" id="GO:0046933">
    <property type="term" value="F:proton-transporting ATP synthase activity, rotational mechanism"/>
    <property type="evidence" value="ECO:0007669"/>
    <property type="project" value="TreeGrafter"/>
</dbReference>
<dbReference type="AlphaFoldDB" id="A0A6G6YB99"/>
<dbReference type="GeneID" id="54100435"/>
<dbReference type="EMBL" id="MN927223">
    <property type="protein sequence ID" value="QIG86772.1"/>
    <property type="molecule type" value="Genomic_DNA"/>
</dbReference>
<evidence type="ECO:0000256" key="11">
    <source>
        <dbReference type="RuleBase" id="RU004450"/>
    </source>
</evidence>
<sequence>MGNLFSSFDPQASVLFFSGGLNWVSTLSAAIIFPQVFWLTKNQFSGSLMTIFKALLAELSAVFGGLCVPGVSMIFLSFFFFIIFSNFLGLFPYVFTASSHLVFTLALSLPIWLGTMIWSIFFQFKNIMAHLVPLGTPGALMPVMVLIETVSSIIRPMTLGIRLAANMIAGHLLLTLLGGQGSFSLSGSIVLLALVALITLECAVACIQSYVFTILSSLYLSELMSAEFSKKFA</sequence>
<evidence type="ECO:0000256" key="8">
    <source>
        <dbReference type="ARBA" id="ARBA00023065"/>
    </source>
</evidence>
<gene>
    <name evidence="13" type="primary">ATP6</name>
</gene>
<reference evidence="13" key="1">
    <citation type="submission" date="2020-01" db="EMBL/GenBank/DDBJ databases">
        <authorList>
            <person name="Zhang X.X."/>
        </authorList>
    </citation>
    <scope>NUCLEOTIDE SEQUENCE</scope>
</reference>
<keyword evidence="9 12" id="KW-0472">Membrane</keyword>
<proteinExistence type="inferred from homology"/>
<dbReference type="EMBL" id="MW971445">
    <property type="protein sequence ID" value="UDF84412.1"/>
    <property type="molecule type" value="Genomic_DNA"/>
</dbReference>
<name>A0A6G6YB99_9MAXI</name>
<evidence type="ECO:0000256" key="1">
    <source>
        <dbReference type="ARBA" id="ARBA00004141"/>
    </source>
</evidence>
<dbReference type="EMBL" id="MW971442">
    <property type="protein sequence ID" value="UDF84373.1"/>
    <property type="molecule type" value="Genomic_DNA"/>
</dbReference>
<feature type="transmembrane region" description="Helical" evidence="12">
    <location>
        <begin position="159"/>
        <end position="177"/>
    </location>
</feature>
<dbReference type="CDD" id="cd00310">
    <property type="entry name" value="ATP-synt_Fo_a_6"/>
    <property type="match status" value="1"/>
</dbReference>
<protein>
    <recommendedName>
        <fullName evidence="11">ATP synthase subunit a</fullName>
    </recommendedName>
</protein>
<dbReference type="RefSeq" id="YP_009744762.1">
    <property type="nucleotide sequence ID" value="NC_046743.1"/>
</dbReference>
<dbReference type="InterPro" id="IPR045083">
    <property type="entry name" value="ATP_synth_F0_asu_bact/mt"/>
</dbReference>
<dbReference type="EMBL" id="MW971441">
    <property type="protein sequence ID" value="UDF84360.1"/>
    <property type="molecule type" value="Genomic_DNA"/>
</dbReference>
<keyword evidence="10" id="KW-0066">ATP synthesis</keyword>
<dbReference type="GO" id="GO:0045259">
    <property type="term" value="C:proton-transporting ATP synthase complex"/>
    <property type="evidence" value="ECO:0007669"/>
    <property type="project" value="UniProtKB-KW"/>
</dbReference>
<dbReference type="SUPFAM" id="SSF81336">
    <property type="entry name" value="F1F0 ATP synthase subunit A"/>
    <property type="match status" value="1"/>
</dbReference>
<dbReference type="CTD" id="4508"/>
<evidence type="ECO:0000313" key="14">
    <source>
        <dbReference type="EMBL" id="UDF84360.1"/>
    </source>
</evidence>
<keyword evidence="7 12" id="KW-1133">Transmembrane helix</keyword>
<feature type="transmembrane region" description="Helical" evidence="12">
    <location>
        <begin position="77"/>
        <end position="95"/>
    </location>
</feature>
<organism evidence="13">
    <name type="scientific">Phyllodiaptomus tunguidus</name>
    <dbReference type="NCBI Taxonomy" id="2690417"/>
    <lineage>
        <taxon>Eukaryota</taxon>
        <taxon>Metazoa</taxon>
        <taxon>Ecdysozoa</taxon>
        <taxon>Arthropoda</taxon>
        <taxon>Crustacea</taxon>
        <taxon>Multicrustacea</taxon>
        <taxon>Hexanauplia</taxon>
        <taxon>Copepoda</taxon>
        <taxon>Calanoida</taxon>
        <taxon>Diaptomidae</taxon>
        <taxon>Phyllodiaptomus</taxon>
    </lineage>
</organism>
<dbReference type="PANTHER" id="PTHR11410:SF0">
    <property type="entry name" value="ATP SYNTHASE SUBUNIT A"/>
    <property type="match status" value="1"/>
</dbReference>
<dbReference type="Pfam" id="PF00119">
    <property type="entry name" value="ATP-synt_A"/>
    <property type="match status" value="1"/>
</dbReference>
<evidence type="ECO:0000256" key="10">
    <source>
        <dbReference type="ARBA" id="ARBA00023310"/>
    </source>
</evidence>
<geneLocation type="mitochondrion" evidence="13"/>
<feature type="transmembrane region" description="Helical" evidence="12">
    <location>
        <begin position="102"/>
        <end position="121"/>
    </location>
</feature>
<dbReference type="EMBL" id="MW971443">
    <property type="protein sequence ID" value="UDF84386.1"/>
    <property type="molecule type" value="Genomic_DNA"/>
</dbReference>
<evidence type="ECO:0000256" key="7">
    <source>
        <dbReference type="ARBA" id="ARBA00022989"/>
    </source>
</evidence>
<keyword evidence="6" id="KW-0375">Hydrogen ion transport</keyword>
<dbReference type="Gene3D" id="1.20.120.220">
    <property type="entry name" value="ATP synthase, F0 complex, subunit A"/>
    <property type="match status" value="1"/>
</dbReference>
<evidence type="ECO:0000256" key="9">
    <source>
        <dbReference type="ARBA" id="ARBA00023136"/>
    </source>
</evidence>
<comment type="subcellular location">
    <subcellularLocation>
        <location evidence="1">Membrane</location>
        <topology evidence="1">Multi-pass membrane protein</topology>
    </subcellularLocation>
    <subcellularLocation>
        <location evidence="11">Mitochondrion inner membrane</location>
        <topology evidence="11">Multi-pass membrane protein</topology>
    </subcellularLocation>
</comment>
<dbReference type="InterPro" id="IPR035908">
    <property type="entry name" value="F0_ATP_A_sf"/>
</dbReference>
<feature type="transmembrane region" description="Helical" evidence="12">
    <location>
        <begin position="51"/>
        <end position="71"/>
    </location>
</feature>
<feature type="transmembrane region" description="Helical" evidence="12">
    <location>
        <begin position="20"/>
        <end position="39"/>
    </location>
</feature>
<evidence type="ECO:0000256" key="4">
    <source>
        <dbReference type="ARBA" id="ARBA00022547"/>
    </source>
</evidence>
<dbReference type="EMBL" id="MW971446">
    <property type="protein sequence ID" value="UDF84425.1"/>
    <property type="molecule type" value="Genomic_DNA"/>
</dbReference>
<keyword evidence="8" id="KW-0406">Ion transport</keyword>